<organism evidence="2 3">
    <name type="scientific">Ursus maritimus</name>
    <name type="common">Polar bear</name>
    <name type="synonym">Thalarctos maritimus</name>
    <dbReference type="NCBI Taxonomy" id="29073"/>
    <lineage>
        <taxon>Eukaryota</taxon>
        <taxon>Metazoa</taxon>
        <taxon>Chordata</taxon>
        <taxon>Craniata</taxon>
        <taxon>Vertebrata</taxon>
        <taxon>Euteleostomi</taxon>
        <taxon>Mammalia</taxon>
        <taxon>Eutheria</taxon>
        <taxon>Laurasiatheria</taxon>
        <taxon>Carnivora</taxon>
        <taxon>Caniformia</taxon>
        <taxon>Ursidae</taxon>
        <taxon>Ursus</taxon>
    </lineage>
</organism>
<protein>
    <submittedName>
        <fullName evidence="3">Uncharacterized protein LOC121105059</fullName>
    </submittedName>
</protein>
<feature type="region of interest" description="Disordered" evidence="1">
    <location>
        <begin position="1"/>
        <end position="89"/>
    </location>
</feature>
<dbReference type="GeneID" id="121105059"/>
<evidence type="ECO:0000313" key="2">
    <source>
        <dbReference type="Proteomes" id="UP000261680"/>
    </source>
</evidence>
<dbReference type="Proteomes" id="UP000261680">
    <property type="component" value="Unplaced"/>
</dbReference>
<dbReference type="AlphaFoldDB" id="A0A8M1GN41"/>
<dbReference type="KEGG" id="umr:121105059"/>
<keyword evidence="2" id="KW-1185">Reference proteome</keyword>
<feature type="compositionally biased region" description="Pro residues" evidence="1">
    <location>
        <begin position="288"/>
        <end position="299"/>
    </location>
</feature>
<evidence type="ECO:0000313" key="3">
    <source>
        <dbReference type="RefSeq" id="XP_040497126.1"/>
    </source>
</evidence>
<evidence type="ECO:0000256" key="1">
    <source>
        <dbReference type="SAM" id="MobiDB-lite"/>
    </source>
</evidence>
<sequence length="563" mass="58159">MRDKKRPHEDGCGAGHPELQPTRPPCAISPPNPRQPRDAAAGGADPSRPAVHGGRGQLLCYRREAPAGVPAAPEPQPAPGVTPAARGSPPNLVVPGSLWSAVLGLEQRHPSTQKSGPGRGLRAPEWPAEATGRVSGIETCGFVAVAIALPTALLPAHARTDPPGPLGAPQPCFCAAAEVTSWDGAPCGSSTPQADAAGRGAWRPALCIVFRAAQGGCGSAPLWCWWVWGVPPVWTGRGALLCVRERELLCCRTSLLSVLSCLGFRCVCVCVCVCDGCGAGHPELQPTRPPCAISPPNPRQPRDAAAGGADPSRPAVHGGRGQLLCYRREAPAGVPAAPEPQPAPGVTPAARGSPPNLVVPGSLWSAVLGLEQRHPSTQKSGPGRGLRAPEWPAEATGRVSGIETCGFVAVAIALPTALLPAHARTDPPGPLGAPQPCFCAAAEVTSWDGAPCGSSTPQADAAGRGAWRPALCIVFRAAQGGCGSAPLWCWWVWGVPPVWTGRGALLCVRERELLCCRTSLLSVLSCLGFRCVCVCVCVCVCAATPRTRLWLRWAADKGNPGEA</sequence>
<proteinExistence type="predicted"/>
<feature type="region of interest" description="Disordered" evidence="1">
    <location>
        <begin position="333"/>
        <end position="352"/>
    </location>
</feature>
<feature type="compositionally biased region" description="Pro residues" evidence="1">
    <location>
        <begin position="22"/>
        <end position="34"/>
    </location>
</feature>
<feature type="region of interest" description="Disordered" evidence="1">
    <location>
        <begin position="288"/>
        <end position="319"/>
    </location>
</feature>
<accession>A0A8M1GN41</accession>
<name>A0A8M1GN41_URSMA</name>
<dbReference type="RefSeq" id="XP_040497126.1">
    <property type="nucleotide sequence ID" value="XM_040641192.1"/>
</dbReference>
<gene>
    <name evidence="3" type="primary">LOC121105059</name>
</gene>
<feature type="compositionally biased region" description="Basic and acidic residues" evidence="1">
    <location>
        <begin position="1"/>
        <end position="11"/>
    </location>
</feature>
<reference evidence="3" key="1">
    <citation type="submission" date="2025-08" db="UniProtKB">
        <authorList>
            <consortium name="RefSeq"/>
        </authorList>
    </citation>
    <scope>IDENTIFICATION</scope>
    <source>
        <tissue evidence="3">Whole blood</tissue>
    </source>
</reference>